<sequence length="62" mass="6952">MKRIQKLIKLIGFIIILCLASIGLGFNAAILPNVKRQDSNENNIELVENKDEESETQDAELP</sequence>
<feature type="region of interest" description="Disordered" evidence="1">
    <location>
        <begin position="41"/>
        <end position="62"/>
    </location>
</feature>
<evidence type="ECO:0000256" key="2">
    <source>
        <dbReference type="SAM" id="Phobius"/>
    </source>
</evidence>
<dbReference type="RefSeq" id="WP_205722204.1">
    <property type="nucleotide sequence ID" value="NZ_CP070608.1"/>
</dbReference>
<name>A0A974WGM1_9BACT</name>
<keyword evidence="2" id="KW-0472">Membrane</keyword>
<evidence type="ECO:0000313" key="3">
    <source>
        <dbReference type="EMBL" id="QSE97695.1"/>
    </source>
</evidence>
<dbReference type="AlphaFoldDB" id="A0A974WGM1"/>
<keyword evidence="2" id="KW-0812">Transmembrane</keyword>
<feature type="compositionally biased region" description="Acidic residues" evidence="1">
    <location>
        <begin position="50"/>
        <end position="62"/>
    </location>
</feature>
<evidence type="ECO:0000256" key="1">
    <source>
        <dbReference type="SAM" id="MobiDB-lite"/>
    </source>
</evidence>
<protein>
    <submittedName>
        <fullName evidence="3">Uncharacterized protein</fullName>
    </submittedName>
</protein>
<evidence type="ECO:0000313" key="4">
    <source>
        <dbReference type="Proteomes" id="UP000662783"/>
    </source>
</evidence>
<dbReference type="Proteomes" id="UP000662783">
    <property type="component" value="Chromosome"/>
</dbReference>
<dbReference type="KEGG" id="fuv:JR347_00995"/>
<feature type="transmembrane region" description="Helical" evidence="2">
    <location>
        <begin position="7"/>
        <end position="30"/>
    </location>
</feature>
<reference evidence="3" key="1">
    <citation type="submission" date="2021-02" db="EMBL/GenBank/DDBJ databases">
        <title>Fulvivirga sp. S481 isolated from sea water.</title>
        <authorList>
            <person name="Bae S.S."/>
            <person name="Baek K."/>
        </authorList>
    </citation>
    <scope>NUCLEOTIDE SEQUENCE</scope>
    <source>
        <strain evidence="3">S481</strain>
    </source>
</reference>
<keyword evidence="4" id="KW-1185">Reference proteome</keyword>
<gene>
    <name evidence="3" type="ORF">JR347_00995</name>
</gene>
<keyword evidence="2" id="KW-1133">Transmembrane helix</keyword>
<organism evidence="3 4">
    <name type="scientific">Fulvivirga lutea</name>
    <dbReference type="NCBI Taxonomy" id="2810512"/>
    <lineage>
        <taxon>Bacteria</taxon>
        <taxon>Pseudomonadati</taxon>
        <taxon>Bacteroidota</taxon>
        <taxon>Cytophagia</taxon>
        <taxon>Cytophagales</taxon>
        <taxon>Fulvivirgaceae</taxon>
        <taxon>Fulvivirga</taxon>
    </lineage>
</organism>
<accession>A0A974WGM1</accession>
<proteinExistence type="predicted"/>
<dbReference type="EMBL" id="CP070608">
    <property type="protein sequence ID" value="QSE97695.1"/>
    <property type="molecule type" value="Genomic_DNA"/>
</dbReference>